<evidence type="ECO:0000256" key="1">
    <source>
        <dbReference type="ARBA" id="ARBA00023239"/>
    </source>
</evidence>
<dbReference type="InterPro" id="IPR046348">
    <property type="entry name" value="SIS_dom_sf"/>
</dbReference>
<dbReference type="SUPFAM" id="SSF46689">
    <property type="entry name" value="Homeodomain-like"/>
    <property type="match status" value="1"/>
</dbReference>
<dbReference type="PROSITE" id="PS51071">
    <property type="entry name" value="HTH_RPIR"/>
    <property type="match status" value="1"/>
</dbReference>
<protein>
    <recommendedName>
        <fullName evidence="3">HTH rpiR-type domain-containing protein</fullName>
    </recommendedName>
</protein>
<dbReference type="Pfam" id="PF01418">
    <property type="entry name" value="HTH_6"/>
    <property type="match status" value="1"/>
</dbReference>
<dbReference type="Pfam" id="PF00221">
    <property type="entry name" value="Lyase_aromatic"/>
    <property type="match status" value="1"/>
</dbReference>
<evidence type="ECO:0000259" key="3">
    <source>
        <dbReference type="PROSITE" id="PS51071"/>
    </source>
</evidence>
<reference evidence="4 5" key="1">
    <citation type="journal article" date="2020" name="Int. J. Syst. Evol. Microbiol.">
        <title>Reclassification of Streptomyces castelarensis and Streptomyces sporoclivatus as later heterotypic synonyms of Streptomyces antimycoticus.</title>
        <authorList>
            <person name="Komaki H."/>
            <person name="Tamura T."/>
        </authorList>
    </citation>
    <scope>NUCLEOTIDE SEQUENCE [LARGE SCALE GENOMIC DNA]</scope>
    <source>
        <strain evidence="4 5">NBRC 13459</strain>
    </source>
</reference>
<dbReference type="PANTHER" id="PTHR10362">
    <property type="entry name" value="HISTIDINE AMMONIA-LYASE"/>
    <property type="match status" value="1"/>
</dbReference>
<dbReference type="GO" id="GO:0003700">
    <property type="term" value="F:DNA-binding transcription factor activity"/>
    <property type="evidence" value="ECO:0007669"/>
    <property type="project" value="InterPro"/>
</dbReference>
<dbReference type="SUPFAM" id="SSF48557">
    <property type="entry name" value="L-aspartase-like"/>
    <property type="match status" value="1"/>
</dbReference>
<dbReference type="GO" id="GO:0097367">
    <property type="term" value="F:carbohydrate derivative binding"/>
    <property type="evidence" value="ECO:0007669"/>
    <property type="project" value="InterPro"/>
</dbReference>
<proteinExistence type="predicted"/>
<keyword evidence="1" id="KW-0456">Lyase</keyword>
<dbReference type="EMBL" id="BJHW01000001">
    <property type="protein sequence ID" value="GDY54244.1"/>
    <property type="molecule type" value="Genomic_DNA"/>
</dbReference>
<evidence type="ECO:0000256" key="2">
    <source>
        <dbReference type="SAM" id="MobiDB-lite"/>
    </source>
</evidence>
<dbReference type="Gene3D" id="3.40.50.10490">
    <property type="entry name" value="Glucose-6-phosphate isomerase like protein, domain 1"/>
    <property type="match status" value="1"/>
</dbReference>
<dbReference type="GO" id="GO:1901135">
    <property type="term" value="P:carbohydrate derivative metabolic process"/>
    <property type="evidence" value="ECO:0007669"/>
    <property type="project" value="InterPro"/>
</dbReference>
<feature type="compositionally biased region" description="Basic and acidic residues" evidence="2">
    <location>
        <begin position="1"/>
        <end position="12"/>
    </location>
</feature>
<dbReference type="InterPro" id="IPR024083">
    <property type="entry name" value="Fumarase/histidase_N"/>
</dbReference>
<feature type="domain" description="HTH rpiR-type" evidence="3">
    <location>
        <begin position="556"/>
        <end position="632"/>
    </location>
</feature>
<gene>
    <name evidence="4" type="ORF">SVIO_048670</name>
</gene>
<dbReference type="InterPro" id="IPR001106">
    <property type="entry name" value="Aromatic_Lyase"/>
</dbReference>
<dbReference type="Gene3D" id="1.10.275.10">
    <property type="entry name" value="Fumarase/aspartase (N-terminal domain)"/>
    <property type="match status" value="1"/>
</dbReference>
<organism evidence="4 5">
    <name type="scientific">Streptomyces violaceusniger</name>
    <dbReference type="NCBI Taxonomy" id="68280"/>
    <lineage>
        <taxon>Bacteria</taxon>
        <taxon>Bacillati</taxon>
        <taxon>Actinomycetota</taxon>
        <taxon>Actinomycetes</taxon>
        <taxon>Kitasatosporales</taxon>
        <taxon>Streptomycetaceae</taxon>
        <taxon>Streptomyces</taxon>
        <taxon>Streptomyces violaceusniger group</taxon>
    </lineage>
</organism>
<evidence type="ECO:0000313" key="5">
    <source>
        <dbReference type="Proteomes" id="UP000301309"/>
    </source>
</evidence>
<dbReference type="InterPro" id="IPR036388">
    <property type="entry name" value="WH-like_DNA-bd_sf"/>
</dbReference>
<evidence type="ECO:0000313" key="4">
    <source>
        <dbReference type="EMBL" id="GDY54244.1"/>
    </source>
</evidence>
<accession>A0A4D4L1C7</accession>
<keyword evidence="5" id="KW-1185">Reference proteome</keyword>
<name>A0A4D4L1C7_STRVO</name>
<feature type="region of interest" description="Disordered" evidence="2">
    <location>
        <begin position="1"/>
        <end position="23"/>
    </location>
</feature>
<dbReference type="Gene3D" id="1.10.10.10">
    <property type="entry name" value="Winged helix-like DNA-binding domain superfamily/Winged helix DNA-binding domain"/>
    <property type="match status" value="1"/>
</dbReference>
<dbReference type="GO" id="GO:0016841">
    <property type="term" value="F:ammonia-lyase activity"/>
    <property type="evidence" value="ECO:0007669"/>
    <property type="project" value="UniProtKB-ARBA"/>
</dbReference>
<comment type="caution">
    <text evidence="4">The sequence shown here is derived from an EMBL/GenBank/DDBJ whole genome shotgun (WGS) entry which is preliminary data.</text>
</comment>
<dbReference type="SUPFAM" id="SSF53697">
    <property type="entry name" value="SIS domain"/>
    <property type="match status" value="1"/>
</dbReference>
<dbReference type="Gene3D" id="1.20.200.10">
    <property type="entry name" value="Fumarase/aspartase (Central domain)"/>
    <property type="match status" value="1"/>
</dbReference>
<dbReference type="CDD" id="cd00332">
    <property type="entry name" value="PAL-HAL"/>
    <property type="match status" value="1"/>
</dbReference>
<dbReference type="AlphaFoldDB" id="A0A4D4L1C7"/>
<dbReference type="InterPro" id="IPR008948">
    <property type="entry name" value="L-Aspartase-like"/>
</dbReference>
<sequence length="829" mass="86595">MLSHMLDADHAAADGTDGADPRITLDGRSLRVVDVVRLADRLSRPAAPDPTALALAERAWETADRLAATGRVYGRSTGVGANRTEDVGPADSDHGLRLLRSHAGAIGAPLPGREVRAMMAVRANQLLAGGAGLRPAVVTALVEGLDSGAHPVINEYGAVGTGDLAALAQTGLALVGEHPWDLTEAAPGRRAPDPITLDSNDALALISSNALTLGQSALALAELRRLLSASLAVAALSLIAVGGSYEAYAEPVHASRPHPGSVAAAARMRALLGAPPRPTPPLGRIQDPYGFRCLPQIHGPALDATDALERVLTVEFNAAAENPLISSTDEAAYHHGNFYAAHTALALDHFRLAVLQTARLSTARLAALSEPDFTRLRPFLGDPAPASSGVMILEYAAGAALGEMRAVSHPASLGHAVLSRGVEEQASFASLGARQTLRVADHYRLVLGCELVAAVRALRQRGLEPDPELPAGVAFALASEVLDPRMEDRPLTEDVAVAARLLDRLAGLEGRGYEGQEDVMSTDHGLSGGQMTPVGEDVAVASAGVAGAPTGSGVSTSARLQALFEGHRLTPTQRRIAHCMVRRAADAPFLSSVELAELAGVSQPSVTRFAVALGFDGYPALRKHLRDVAPAEPEADEGSYNEYQQAVQSEIDNLRHLAALLADPAPVVRAGRLLAASRPLPVLGLRAASAQARGFSYFASKVHPDVRLLDEGGTMLDDRVDAAKRAGATALLCFALPRHPREVVEGLEYAREAGLTVVTVADSAFAPVARHSDLLLPAAVGTGLAFDTACAPMLLGRVLLEAMCDALPDAQARLEEFDAKAAERGLFVE</sequence>
<dbReference type="InterPro" id="IPR000281">
    <property type="entry name" value="HTH_RpiR"/>
</dbReference>
<dbReference type="Proteomes" id="UP000301309">
    <property type="component" value="Unassembled WGS sequence"/>
</dbReference>
<dbReference type="InterPro" id="IPR009057">
    <property type="entry name" value="Homeodomain-like_sf"/>
</dbReference>